<dbReference type="CDD" id="cd03048">
    <property type="entry name" value="GST_N_Ure2p_like"/>
    <property type="match status" value="1"/>
</dbReference>
<evidence type="ECO:0000256" key="1">
    <source>
        <dbReference type="ARBA" id="ARBA00007409"/>
    </source>
</evidence>
<dbReference type="SUPFAM" id="SSF47616">
    <property type="entry name" value="GST C-terminal domain-like"/>
    <property type="match status" value="1"/>
</dbReference>
<dbReference type="InterPro" id="IPR004046">
    <property type="entry name" value="GST_C"/>
</dbReference>
<dbReference type="InterPro" id="IPR004045">
    <property type="entry name" value="Glutathione_S-Trfase_N"/>
</dbReference>
<dbReference type="Gene3D" id="1.20.1050.10">
    <property type="match status" value="1"/>
</dbReference>
<dbReference type="SFLD" id="SFLDS00019">
    <property type="entry name" value="Glutathione_Transferase_(cytos"/>
    <property type="match status" value="1"/>
</dbReference>
<evidence type="ECO:0000256" key="2">
    <source>
        <dbReference type="RuleBase" id="RU003494"/>
    </source>
</evidence>
<dbReference type="AlphaFoldDB" id="A0A6U3BLR2"/>
<evidence type="ECO:0000259" key="4">
    <source>
        <dbReference type="PROSITE" id="PS50405"/>
    </source>
</evidence>
<dbReference type="EMBL" id="HBIV01036773">
    <property type="protein sequence ID" value="CAE0674423.1"/>
    <property type="molecule type" value="Transcribed_RNA"/>
</dbReference>
<dbReference type="InterPro" id="IPR036282">
    <property type="entry name" value="Glutathione-S-Trfase_C_sf"/>
</dbReference>
<reference evidence="5" key="1">
    <citation type="submission" date="2021-01" db="EMBL/GenBank/DDBJ databases">
        <authorList>
            <person name="Corre E."/>
            <person name="Pelletier E."/>
            <person name="Niang G."/>
            <person name="Scheremetjew M."/>
            <person name="Finn R."/>
            <person name="Kale V."/>
            <person name="Holt S."/>
            <person name="Cochrane G."/>
            <person name="Meng A."/>
            <person name="Brown T."/>
            <person name="Cohen L."/>
        </authorList>
    </citation>
    <scope>NUCLEOTIDE SEQUENCE</scope>
    <source>
        <strain evidence="5">CCCM811</strain>
    </source>
</reference>
<protein>
    <recommendedName>
        <fullName evidence="6">Glutathione S-transferase</fullName>
    </recommendedName>
</protein>
<comment type="similarity">
    <text evidence="1 2">Belongs to the GST superfamily.</text>
</comment>
<feature type="domain" description="GST C-terminal" evidence="4">
    <location>
        <begin position="114"/>
        <end position="251"/>
    </location>
</feature>
<dbReference type="InterPro" id="IPR040079">
    <property type="entry name" value="Glutathione_S-Trfase"/>
</dbReference>
<dbReference type="SUPFAM" id="SSF52833">
    <property type="entry name" value="Thioredoxin-like"/>
    <property type="match status" value="1"/>
</dbReference>
<dbReference type="PANTHER" id="PTHR44051">
    <property type="entry name" value="GLUTATHIONE S-TRANSFERASE-RELATED"/>
    <property type="match status" value="1"/>
</dbReference>
<dbReference type="SFLD" id="SFLDG00358">
    <property type="entry name" value="Main_(cytGST)"/>
    <property type="match status" value="1"/>
</dbReference>
<dbReference type="Pfam" id="PF00043">
    <property type="entry name" value="GST_C"/>
    <property type="match status" value="1"/>
</dbReference>
<evidence type="ECO:0008006" key="6">
    <source>
        <dbReference type="Google" id="ProtNLM"/>
    </source>
</evidence>
<dbReference type="SFLD" id="SFLDG01151">
    <property type="entry name" value="Main.2:_Nu-like"/>
    <property type="match status" value="1"/>
</dbReference>
<dbReference type="Gene3D" id="3.40.30.10">
    <property type="entry name" value="Glutaredoxin"/>
    <property type="match status" value="1"/>
</dbReference>
<dbReference type="PROSITE" id="PS50404">
    <property type="entry name" value="GST_NTER"/>
    <property type="match status" value="1"/>
</dbReference>
<feature type="domain" description="GST N-terminal" evidence="3">
    <location>
        <begin position="25"/>
        <end position="110"/>
    </location>
</feature>
<dbReference type="Pfam" id="PF02798">
    <property type="entry name" value="GST_N"/>
    <property type="match status" value="1"/>
</dbReference>
<dbReference type="PANTHER" id="PTHR44051:SF8">
    <property type="entry name" value="GLUTATHIONE S-TRANSFERASE GSTA"/>
    <property type="match status" value="1"/>
</dbReference>
<proteinExistence type="inferred from homology"/>
<name>A0A6U3BLR2_9EUKA</name>
<evidence type="ECO:0000313" key="5">
    <source>
        <dbReference type="EMBL" id="CAE0674423.1"/>
    </source>
</evidence>
<dbReference type="InterPro" id="IPR036249">
    <property type="entry name" value="Thioredoxin-like_sf"/>
</dbReference>
<dbReference type="PROSITE" id="PS50405">
    <property type="entry name" value="GST_CTER"/>
    <property type="match status" value="1"/>
</dbReference>
<organism evidence="5">
    <name type="scientific">Lotharella globosa</name>
    <dbReference type="NCBI Taxonomy" id="91324"/>
    <lineage>
        <taxon>Eukaryota</taxon>
        <taxon>Sar</taxon>
        <taxon>Rhizaria</taxon>
        <taxon>Cercozoa</taxon>
        <taxon>Chlorarachniophyceae</taxon>
        <taxon>Lotharella</taxon>
    </lineage>
</organism>
<sequence>MGDSKEAKVLSKYGRLVPSDDMVREKGLVFYAADTMNNWKISMMLEELKVPYDVIFVDLMKNAQKKPGYMKNNPNGRTPTLIDNTVEPPFSVFESGAILIYLAEKYKSPLLPSDIQGRSEVIQWLMWQMSGLGPMMGQTMYFKRIAYPVTEDAEKRLGFPLKRYEKETIRLYTVLNNRLENRDFICGKGRGAYSIADIACYGYASSHWWTGIDVSKMPHLQRWLETVSNREATKAGVHVPGISNLGPKAPIFEILRTDKKIQEAIEKHAQEKGRAYFGWSDLTELFLKGEGSSPWTTHESGK</sequence>
<evidence type="ECO:0000259" key="3">
    <source>
        <dbReference type="PROSITE" id="PS50404"/>
    </source>
</evidence>
<dbReference type="InterPro" id="IPR010987">
    <property type="entry name" value="Glutathione-S-Trfase_C-like"/>
</dbReference>
<accession>A0A6U3BLR2</accession>
<gene>
    <name evidence="5" type="ORF">LGLO00237_LOCUS26197</name>
</gene>